<accession>A0A9R1XUE1</accession>
<feature type="compositionally biased region" description="Polar residues" evidence="1">
    <location>
        <begin position="1"/>
        <end position="11"/>
    </location>
</feature>
<reference evidence="2 3" key="1">
    <citation type="journal article" date="2017" name="Nat. Commun.">
        <title>Genome assembly with in vitro proximity ligation data and whole-genome triplication in lettuce.</title>
        <authorList>
            <person name="Reyes-Chin-Wo S."/>
            <person name="Wang Z."/>
            <person name="Yang X."/>
            <person name="Kozik A."/>
            <person name="Arikit S."/>
            <person name="Song C."/>
            <person name="Xia L."/>
            <person name="Froenicke L."/>
            <person name="Lavelle D.O."/>
            <person name="Truco M.J."/>
            <person name="Xia R."/>
            <person name="Zhu S."/>
            <person name="Xu C."/>
            <person name="Xu H."/>
            <person name="Xu X."/>
            <person name="Cox K."/>
            <person name="Korf I."/>
            <person name="Meyers B.C."/>
            <person name="Michelmore R.W."/>
        </authorList>
    </citation>
    <scope>NUCLEOTIDE SEQUENCE [LARGE SCALE GENOMIC DNA]</scope>
    <source>
        <strain evidence="3">cv. Salinas</strain>
        <tissue evidence="2">Seedlings</tissue>
    </source>
</reference>
<evidence type="ECO:0000313" key="2">
    <source>
        <dbReference type="EMBL" id="KAJ0221929.1"/>
    </source>
</evidence>
<dbReference type="InterPro" id="IPR012337">
    <property type="entry name" value="RNaseH-like_sf"/>
</dbReference>
<dbReference type="Gene3D" id="3.30.420.10">
    <property type="entry name" value="Ribonuclease H-like superfamily/Ribonuclease H"/>
    <property type="match status" value="1"/>
</dbReference>
<proteinExistence type="predicted"/>
<name>A0A9R1XUE1_LACSA</name>
<dbReference type="AlphaFoldDB" id="A0A9R1XUE1"/>
<dbReference type="PANTHER" id="PTHR48475:SF2">
    <property type="entry name" value="RIBONUCLEASE H"/>
    <property type="match status" value="1"/>
</dbReference>
<feature type="region of interest" description="Disordered" evidence="1">
    <location>
        <begin position="1"/>
        <end position="27"/>
    </location>
</feature>
<dbReference type="SUPFAM" id="SSF53098">
    <property type="entry name" value="Ribonuclease H-like"/>
    <property type="match status" value="1"/>
</dbReference>
<dbReference type="GO" id="GO:0003676">
    <property type="term" value="F:nucleic acid binding"/>
    <property type="evidence" value="ECO:0007669"/>
    <property type="project" value="InterPro"/>
</dbReference>
<keyword evidence="3" id="KW-1185">Reference proteome</keyword>
<evidence type="ECO:0008006" key="4">
    <source>
        <dbReference type="Google" id="ProtNLM"/>
    </source>
</evidence>
<dbReference type="Proteomes" id="UP000235145">
    <property type="component" value="Unassembled WGS sequence"/>
</dbReference>
<sequence length="148" mass="16380">MLDDPQSSMMTTPKDVDEPPKAPTQATKETWKLHTDVALSKDDLGLGIVLTGTYGDKSTYALRFKFKCSNNAAEYEALLAGLRLCNTLDMHPPFMHLGGNPPVSRLGVDPPVMCLSEDPLVSQIWLDPPIMYLSEDPPFSQLGWTLWS</sequence>
<organism evidence="2 3">
    <name type="scientific">Lactuca sativa</name>
    <name type="common">Garden lettuce</name>
    <dbReference type="NCBI Taxonomy" id="4236"/>
    <lineage>
        <taxon>Eukaryota</taxon>
        <taxon>Viridiplantae</taxon>
        <taxon>Streptophyta</taxon>
        <taxon>Embryophyta</taxon>
        <taxon>Tracheophyta</taxon>
        <taxon>Spermatophyta</taxon>
        <taxon>Magnoliopsida</taxon>
        <taxon>eudicotyledons</taxon>
        <taxon>Gunneridae</taxon>
        <taxon>Pentapetalae</taxon>
        <taxon>asterids</taxon>
        <taxon>campanulids</taxon>
        <taxon>Asterales</taxon>
        <taxon>Asteraceae</taxon>
        <taxon>Cichorioideae</taxon>
        <taxon>Cichorieae</taxon>
        <taxon>Lactucinae</taxon>
        <taxon>Lactuca</taxon>
    </lineage>
</organism>
<dbReference type="EMBL" id="NBSK02000002">
    <property type="protein sequence ID" value="KAJ0221929.1"/>
    <property type="molecule type" value="Genomic_DNA"/>
</dbReference>
<dbReference type="PANTHER" id="PTHR48475">
    <property type="entry name" value="RIBONUCLEASE H"/>
    <property type="match status" value="1"/>
</dbReference>
<evidence type="ECO:0000256" key="1">
    <source>
        <dbReference type="SAM" id="MobiDB-lite"/>
    </source>
</evidence>
<comment type="caution">
    <text evidence="2">The sequence shown here is derived from an EMBL/GenBank/DDBJ whole genome shotgun (WGS) entry which is preliminary data.</text>
</comment>
<evidence type="ECO:0000313" key="3">
    <source>
        <dbReference type="Proteomes" id="UP000235145"/>
    </source>
</evidence>
<dbReference type="InterPro" id="IPR036397">
    <property type="entry name" value="RNaseH_sf"/>
</dbReference>
<protein>
    <recommendedName>
        <fullName evidence="4">Reverse transcriptase domain-containing protein</fullName>
    </recommendedName>
</protein>
<gene>
    <name evidence="2" type="ORF">LSAT_V11C200077180</name>
</gene>